<dbReference type="InterPro" id="IPR014729">
    <property type="entry name" value="Rossmann-like_a/b/a_fold"/>
</dbReference>
<dbReference type="PANTHER" id="PTHR10695:SF46">
    <property type="entry name" value="BIFUNCTIONAL COENZYME A SYNTHASE-RELATED"/>
    <property type="match status" value="1"/>
</dbReference>
<dbReference type="GO" id="GO:0004140">
    <property type="term" value="F:dephospho-CoA kinase activity"/>
    <property type="evidence" value="ECO:0007669"/>
    <property type="project" value="TreeGrafter"/>
</dbReference>
<name>F4PZE3_CACFS</name>
<reference evidence="3" key="1">
    <citation type="journal article" date="2011" name="Genome Res.">
        <title>Phylogeny-wide analysis of social amoeba genomes highlights ancient origins for complex intercellular communication.</title>
        <authorList>
            <person name="Heidel A.J."/>
            <person name="Lawal H.M."/>
            <person name="Felder M."/>
            <person name="Schilde C."/>
            <person name="Helps N.R."/>
            <person name="Tunggal B."/>
            <person name="Rivero F."/>
            <person name="John U."/>
            <person name="Schleicher M."/>
            <person name="Eichinger L."/>
            <person name="Platzer M."/>
            <person name="Noegel A.A."/>
            <person name="Schaap P."/>
            <person name="Gloeckner G."/>
        </authorList>
    </citation>
    <scope>NUCLEOTIDE SEQUENCE [LARGE SCALE GENOMIC DNA]</scope>
    <source>
        <strain evidence="3">SH3</strain>
    </source>
</reference>
<dbReference type="KEGG" id="dfa:DFA_02420"/>
<evidence type="ECO:0000313" key="2">
    <source>
        <dbReference type="EMBL" id="EGG19172.1"/>
    </source>
</evidence>
<dbReference type="InterPro" id="IPR004821">
    <property type="entry name" value="Cyt_trans-like"/>
</dbReference>
<evidence type="ECO:0000259" key="1">
    <source>
        <dbReference type="Pfam" id="PF01467"/>
    </source>
</evidence>
<dbReference type="GO" id="GO:0016779">
    <property type="term" value="F:nucleotidyltransferase activity"/>
    <property type="evidence" value="ECO:0007669"/>
    <property type="project" value="UniProtKB-KW"/>
</dbReference>
<dbReference type="NCBIfam" id="NF001985">
    <property type="entry name" value="PRK00777.1"/>
    <property type="match status" value="1"/>
</dbReference>
<feature type="domain" description="Cytidyltransferase-like" evidence="1">
    <location>
        <begin position="233"/>
        <end position="374"/>
    </location>
</feature>
<dbReference type="OMA" id="DRMHPGH"/>
<dbReference type="Gene3D" id="3.40.50.620">
    <property type="entry name" value="HUPs"/>
    <property type="match status" value="1"/>
</dbReference>
<dbReference type="OrthoDB" id="330671at2759"/>
<dbReference type="EMBL" id="GL883016">
    <property type="protein sequence ID" value="EGG19172.1"/>
    <property type="molecule type" value="Genomic_DNA"/>
</dbReference>
<dbReference type="GeneID" id="14871108"/>
<dbReference type="GO" id="GO:0015937">
    <property type="term" value="P:coenzyme A biosynthetic process"/>
    <property type="evidence" value="ECO:0007669"/>
    <property type="project" value="TreeGrafter"/>
</dbReference>
<keyword evidence="2" id="KW-0808">Transferase</keyword>
<dbReference type="STRING" id="1054147.F4PZE3"/>
<proteinExistence type="predicted"/>
<evidence type="ECO:0000313" key="3">
    <source>
        <dbReference type="Proteomes" id="UP000007797"/>
    </source>
</evidence>
<organism evidence="2 3">
    <name type="scientific">Cavenderia fasciculata</name>
    <name type="common">Slime mold</name>
    <name type="synonym">Dictyostelium fasciculatum</name>
    <dbReference type="NCBI Taxonomy" id="261658"/>
    <lineage>
        <taxon>Eukaryota</taxon>
        <taxon>Amoebozoa</taxon>
        <taxon>Evosea</taxon>
        <taxon>Eumycetozoa</taxon>
        <taxon>Dictyostelia</taxon>
        <taxon>Acytosteliales</taxon>
        <taxon>Cavenderiaceae</taxon>
        <taxon>Cavenderia</taxon>
    </lineage>
</organism>
<dbReference type="AlphaFoldDB" id="F4PZE3"/>
<keyword evidence="2" id="KW-0548">Nucleotidyltransferase</keyword>
<keyword evidence="3" id="KW-1185">Reference proteome</keyword>
<sequence length="387" mass="44672">MYKTGLIRLLFTESMSKKDAHSIVHYHNFAKLFSCQLQVQDKLYVQFVSHSSFWKNDTINNNRSLESYDSVIGQHYNNTLNRVESIEQTSNSNNSTDDPQSPSTLINQHYQRLKRLESIYDSYYKVLYKFNPKLNVTLIPPSLATNQSSSSSSSSSSSLTSINPKDEIGIDVLFIDQQDQPYIKQQQQQQQQFIKVDSINYPIDNYKYSIYDDTVQMESSDRESWKPIFKGVVLGGTFDRIHPGHKILLTMAALLCSEYMEVGITDNSILKSKKYSELIAPFETRTQITKQFLQNVNPNVEYNMLKLIEPYANTCTSTRLQNIVISPETLKTALYINQVRRETNLKPLEIYSISYFDGVEQGGDVKLSSTYLRHLDFIKLQQQETKE</sequence>
<dbReference type="PANTHER" id="PTHR10695">
    <property type="entry name" value="DEPHOSPHO-COA KINASE-RELATED"/>
    <property type="match status" value="1"/>
</dbReference>
<protein>
    <submittedName>
        <fullName evidence="2">Pantetheine-phosphate adenylyltransferase</fullName>
    </submittedName>
</protein>
<dbReference type="Pfam" id="PF01467">
    <property type="entry name" value="CTP_transf_like"/>
    <property type="match status" value="1"/>
</dbReference>
<dbReference type="Proteomes" id="UP000007797">
    <property type="component" value="Unassembled WGS sequence"/>
</dbReference>
<accession>F4PZE3</accession>
<gene>
    <name evidence="2" type="ORF">DFA_02420</name>
</gene>
<dbReference type="RefSeq" id="XP_004366805.1">
    <property type="nucleotide sequence ID" value="XM_004366748.1"/>
</dbReference>
<dbReference type="SUPFAM" id="SSF52374">
    <property type="entry name" value="Nucleotidylyl transferase"/>
    <property type="match status" value="1"/>
</dbReference>